<dbReference type="Pfam" id="PF13365">
    <property type="entry name" value="Trypsin_2"/>
    <property type="match status" value="1"/>
</dbReference>
<dbReference type="Pfam" id="PF18885">
    <property type="entry name" value="DUF5648"/>
    <property type="match status" value="1"/>
</dbReference>
<dbReference type="PANTHER" id="PTHR36234:SF5">
    <property type="entry name" value="LYSYL ENDOPEPTIDASE"/>
    <property type="match status" value="1"/>
</dbReference>
<protein>
    <submittedName>
        <fullName evidence="2">Serine protease</fullName>
    </submittedName>
</protein>
<dbReference type="SUPFAM" id="SSF50494">
    <property type="entry name" value="Trypsin-like serine proteases"/>
    <property type="match status" value="1"/>
</dbReference>
<evidence type="ECO:0000313" key="2">
    <source>
        <dbReference type="EMBL" id="RID97473.1"/>
    </source>
</evidence>
<dbReference type="RefSeq" id="WP_119110140.1">
    <property type="nucleotide sequence ID" value="NZ_QXJC01000007.1"/>
</dbReference>
<sequence length="635" mass="67842">MRWIWRDKWQWVAVLLAVAGLAGCGGGGEAEPPPPSAPILKVESRTQALGVQDVPAIKSRAMVKGYGSGPVPVQIALGPLDLSKSAALQDSGAQLIGLARPIKATDSPAALAAQLHWQATPDGGLVSALSVSAEGAHGLRMALQVDSLPGNAMVRVYSQDHPETVFEISGQQILQSIDRNLAAGGMGVDAHTWWTPELGSAEQTLEIELPRGTSADMLRVSVPQVSHIFEDLSLPSQEALSPTIKVTDPCNLDATCHDDVANLRDAVARMIFTNAGQTYACTGTLLNDSQSSGTPYFLSANHCISSQTVASTLQTDWFYRSATCNSQVLSSASTRRLGGATLLYASAASDTSFMRLVDTPPPGAVFAGWDAAAQLAGESVVGLHHPQADFLKVSYGSIGSQTNCASTSSTQFSCTGTSGNFYRVLWTSGTTQGGSSGSALFHGNYVVGTLYGGDASCSLAGTADYYGRFDIAYAAGLKQWLGAATVPARTPVFRFFNTQTGAHFYTASADERDFVIRTYPVFQYENVAFYAYLNASSGMNPVFRFFNTASGAHFYTISAGERDFVEATYPTFRYEGPSWYAQTIAGNGATPMFRFFNTRTGAHFYTISSAERDFVVASYPDFRYEGTAYFAWTTP</sequence>
<reference evidence="2 3" key="1">
    <citation type="submission" date="2018-09" db="EMBL/GenBank/DDBJ databases">
        <title>Draft genome of Simplicispira sp. NY-02.</title>
        <authorList>
            <person name="Im W.T."/>
        </authorList>
    </citation>
    <scope>NUCLEOTIDE SEQUENCE [LARGE SCALE GENOMIC DNA]</scope>
    <source>
        <strain evidence="2 3">NY-02</strain>
    </source>
</reference>
<evidence type="ECO:0000313" key="3">
    <source>
        <dbReference type="Proteomes" id="UP000266302"/>
    </source>
</evidence>
<dbReference type="InterPro" id="IPR043708">
    <property type="entry name" value="DUF5648"/>
</dbReference>
<organism evidence="2 3">
    <name type="scientific">Simplicispira hankyongi</name>
    <dbReference type="NCBI Taxonomy" id="2315688"/>
    <lineage>
        <taxon>Bacteria</taxon>
        <taxon>Pseudomonadati</taxon>
        <taxon>Pseudomonadota</taxon>
        <taxon>Betaproteobacteria</taxon>
        <taxon>Burkholderiales</taxon>
        <taxon>Comamonadaceae</taxon>
        <taxon>Simplicispira</taxon>
    </lineage>
</organism>
<keyword evidence="2" id="KW-0378">Hydrolase</keyword>
<proteinExistence type="predicted"/>
<accession>A0A398CF25</accession>
<name>A0A398CF25_9BURK</name>
<dbReference type="OrthoDB" id="5619888at2"/>
<dbReference type="InterPro" id="IPR043504">
    <property type="entry name" value="Peptidase_S1_PA_chymotrypsin"/>
</dbReference>
<dbReference type="GO" id="GO:0008233">
    <property type="term" value="F:peptidase activity"/>
    <property type="evidence" value="ECO:0007669"/>
    <property type="project" value="UniProtKB-KW"/>
</dbReference>
<dbReference type="PANTHER" id="PTHR36234">
    <property type="entry name" value="LYSYL ENDOPEPTIDASE"/>
    <property type="match status" value="1"/>
</dbReference>
<evidence type="ECO:0000259" key="1">
    <source>
        <dbReference type="Pfam" id="PF18885"/>
    </source>
</evidence>
<dbReference type="PROSITE" id="PS51257">
    <property type="entry name" value="PROKAR_LIPOPROTEIN"/>
    <property type="match status" value="1"/>
</dbReference>
<feature type="domain" description="DUF5648" evidence="1">
    <location>
        <begin position="491"/>
        <end position="631"/>
    </location>
</feature>
<comment type="caution">
    <text evidence="2">The sequence shown here is derived from an EMBL/GenBank/DDBJ whole genome shotgun (WGS) entry which is preliminary data.</text>
</comment>
<dbReference type="InterPro" id="IPR009003">
    <property type="entry name" value="Peptidase_S1_PA"/>
</dbReference>
<dbReference type="AlphaFoldDB" id="A0A398CF25"/>
<gene>
    <name evidence="2" type="ORF">D3F03_14555</name>
</gene>
<keyword evidence="3" id="KW-1185">Reference proteome</keyword>
<keyword evidence="2" id="KW-0645">Protease</keyword>
<dbReference type="Gene3D" id="2.40.10.10">
    <property type="entry name" value="Trypsin-like serine proteases"/>
    <property type="match status" value="2"/>
</dbReference>
<dbReference type="Proteomes" id="UP000266302">
    <property type="component" value="Unassembled WGS sequence"/>
</dbReference>
<dbReference type="EMBL" id="QXJC01000007">
    <property type="protein sequence ID" value="RID97473.1"/>
    <property type="molecule type" value="Genomic_DNA"/>
</dbReference>
<dbReference type="GO" id="GO:0006508">
    <property type="term" value="P:proteolysis"/>
    <property type="evidence" value="ECO:0007669"/>
    <property type="project" value="UniProtKB-KW"/>
</dbReference>